<dbReference type="EMBL" id="BFAD01000010">
    <property type="protein sequence ID" value="GBE86833.1"/>
    <property type="molecule type" value="Genomic_DNA"/>
</dbReference>
<keyword evidence="2" id="KW-1185">Reference proteome</keyword>
<accession>A0A401GXB8</accession>
<gene>
    <name evidence="1" type="ORF">SCP_1000750</name>
</gene>
<evidence type="ECO:0000313" key="1">
    <source>
        <dbReference type="EMBL" id="GBE86833.1"/>
    </source>
</evidence>
<dbReference type="GeneID" id="38783750"/>
<dbReference type="InParanoid" id="A0A401GXB8"/>
<dbReference type="AlphaFoldDB" id="A0A401GXB8"/>
<proteinExistence type="predicted"/>
<sequence>MDGLPTARGLQLLAHCLTITSTQTTAYIDDYLHEHAQDGEVATRFPSDLQLLRFEKVLLKMDPCWTKEDRRSVDRYRCVVGHLVNPGSEQKPCLDRPRACS</sequence>
<dbReference type="Proteomes" id="UP000287166">
    <property type="component" value="Unassembled WGS sequence"/>
</dbReference>
<dbReference type="RefSeq" id="XP_027617746.1">
    <property type="nucleotide sequence ID" value="XM_027761945.1"/>
</dbReference>
<comment type="caution">
    <text evidence="1">The sequence shown here is derived from an EMBL/GenBank/DDBJ whole genome shotgun (WGS) entry which is preliminary data.</text>
</comment>
<name>A0A401GXB8_9APHY</name>
<protein>
    <submittedName>
        <fullName evidence="1">Uncharacterized protein</fullName>
    </submittedName>
</protein>
<evidence type="ECO:0000313" key="2">
    <source>
        <dbReference type="Proteomes" id="UP000287166"/>
    </source>
</evidence>
<organism evidence="1 2">
    <name type="scientific">Sparassis crispa</name>
    <dbReference type="NCBI Taxonomy" id="139825"/>
    <lineage>
        <taxon>Eukaryota</taxon>
        <taxon>Fungi</taxon>
        <taxon>Dikarya</taxon>
        <taxon>Basidiomycota</taxon>
        <taxon>Agaricomycotina</taxon>
        <taxon>Agaricomycetes</taxon>
        <taxon>Polyporales</taxon>
        <taxon>Sparassidaceae</taxon>
        <taxon>Sparassis</taxon>
    </lineage>
</organism>
<reference evidence="1 2" key="1">
    <citation type="journal article" date="2018" name="Sci. Rep.">
        <title>Genome sequence of the cauliflower mushroom Sparassis crispa (Hanabiratake) and its association with beneficial usage.</title>
        <authorList>
            <person name="Kiyama R."/>
            <person name="Furutani Y."/>
            <person name="Kawaguchi K."/>
            <person name="Nakanishi T."/>
        </authorList>
    </citation>
    <scope>NUCLEOTIDE SEQUENCE [LARGE SCALE GENOMIC DNA]</scope>
</reference>